<dbReference type="GO" id="GO:0005524">
    <property type="term" value="F:ATP binding"/>
    <property type="evidence" value="ECO:0007669"/>
    <property type="project" value="UniProtKB-KW"/>
</dbReference>
<dbReference type="Pfam" id="PF00005">
    <property type="entry name" value="ABC_tran"/>
    <property type="match status" value="1"/>
</dbReference>
<evidence type="ECO:0000259" key="3">
    <source>
        <dbReference type="Pfam" id="PF00005"/>
    </source>
</evidence>
<proteinExistence type="predicted"/>
<feature type="region of interest" description="Disordered" evidence="2">
    <location>
        <begin position="148"/>
        <end position="279"/>
    </location>
</feature>
<feature type="domain" description="ABC transporter" evidence="3">
    <location>
        <begin position="46"/>
        <end position="110"/>
    </location>
</feature>
<dbReference type="PANTHER" id="PTHR19211">
    <property type="entry name" value="ATP-BINDING TRANSPORT PROTEIN-RELATED"/>
    <property type="match status" value="1"/>
</dbReference>
<feature type="compositionally biased region" description="Low complexity" evidence="2">
    <location>
        <begin position="207"/>
        <end position="251"/>
    </location>
</feature>
<dbReference type="EMBL" id="PGGS01001296">
    <property type="protein sequence ID" value="PNH00577.1"/>
    <property type="molecule type" value="Genomic_DNA"/>
</dbReference>
<dbReference type="SUPFAM" id="SSF52540">
    <property type="entry name" value="P-loop containing nucleoside triphosphate hydrolases"/>
    <property type="match status" value="1"/>
</dbReference>
<dbReference type="OrthoDB" id="2110130at2759"/>
<keyword evidence="5" id="KW-1185">Reference proteome</keyword>
<feature type="non-terminal residue" evidence="4">
    <location>
        <position position="279"/>
    </location>
</feature>
<dbReference type="Gene3D" id="3.40.50.300">
    <property type="entry name" value="P-loop containing nucleotide triphosphate hydrolases"/>
    <property type="match status" value="1"/>
</dbReference>
<dbReference type="PANTHER" id="PTHR19211:SF14">
    <property type="entry name" value="ATP-BINDING CASSETTE SUB-FAMILY F MEMBER 1"/>
    <property type="match status" value="1"/>
</dbReference>
<sequence>SRARGKEALRSAVAAKEAARKAKEEELSPDAAASMAPQLLAELYEQLDELGGSAEEDALAAAAVLEGLGFSKQQQEVPTRELSGGWRMRVALACALLAQPHLLLLDEPTNHLDIQSILWLQPRGTTNSPATCSYHPAPTRRINSAPDACACASSNPTTGSGGGGTAGGGGCRRRPRSASASRRSRSASASAAAASAADAGGGGGAGAKAAATAAGSTPAPAAAADPAAPPSAAAAAAVAAAAAATTASGSSRMDSSHDCLSPAQLVRPPPSQRQCTCGR</sequence>
<keyword evidence="1" id="KW-0677">Repeat</keyword>
<dbReference type="InterPro" id="IPR027417">
    <property type="entry name" value="P-loop_NTPase"/>
</dbReference>
<dbReference type="InterPro" id="IPR003439">
    <property type="entry name" value="ABC_transporter-like_ATP-bd"/>
</dbReference>
<evidence type="ECO:0000256" key="1">
    <source>
        <dbReference type="ARBA" id="ARBA00022737"/>
    </source>
</evidence>
<dbReference type="Proteomes" id="UP000236333">
    <property type="component" value="Unassembled WGS sequence"/>
</dbReference>
<feature type="non-terminal residue" evidence="4">
    <location>
        <position position="1"/>
    </location>
</feature>
<evidence type="ECO:0000313" key="5">
    <source>
        <dbReference type="Proteomes" id="UP000236333"/>
    </source>
</evidence>
<keyword evidence="4" id="KW-0547">Nucleotide-binding</keyword>
<evidence type="ECO:0000256" key="2">
    <source>
        <dbReference type="SAM" id="MobiDB-lite"/>
    </source>
</evidence>
<feature type="compositionally biased region" description="Gly residues" evidence="2">
    <location>
        <begin position="159"/>
        <end position="170"/>
    </location>
</feature>
<dbReference type="GO" id="GO:0016887">
    <property type="term" value="F:ATP hydrolysis activity"/>
    <property type="evidence" value="ECO:0007669"/>
    <property type="project" value="InterPro"/>
</dbReference>
<gene>
    <name evidence="4" type="ORF">TSOC_013597</name>
</gene>
<name>A0A2J7ZJY8_9CHLO</name>
<protein>
    <submittedName>
        <fullName evidence="4">Putative ABC transporter ATP-binding protein C16H5.08c</fullName>
    </submittedName>
</protein>
<keyword evidence="4" id="KW-0067">ATP-binding</keyword>
<dbReference type="InterPro" id="IPR050611">
    <property type="entry name" value="ABCF"/>
</dbReference>
<accession>A0A2J7ZJY8</accession>
<dbReference type="AlphaFoldDB" id="A0A2J7ZJY8"/>
<organism evidence="4 5">
    <name type="scientific">Tetrabaena socialis</name>
    <dbReference type="NCBI Taxonomy" id="47790"/>
    <lineage>
        <taxon>Eukaryota</taxon>
        <taxon>Viridiplantae</taxon>
        <taxon>Chlorophyta</taxon>
        <taxon>core chlorophytes</taxon>
        <taxon>Chlorophyceae</taxon>
        <taxon>CS clade</taxon>
        <taxon>Chlamydomonadales</taxon>
        <taxon>Tetrabaenaceae</taxon>
        <taxon>Tetrabaena</taxon>
    </lineage>
</organism>
<comment type="caution">
    <text evidence="4">The sequence shown here is derived from an EMBL/GenBank/DDBJ whole genome shotgun (WGS) entry which is preliminary data.</text>
</comment>
<reference evidence="4 5" key="1">
    <citation type="journal article" date="2017" name="Mol. Biol. Evol.">
        <title>The 4-celled Tetrabaena socialis nuclear genome reveals the essential components for genetic control of cell number at the origin of multicellularity in the volvocine lineage.</title>
        <authorList>
            <person name="Featherston J."/>
            <person name="Arakaki Y."/>
            <person name="Hanschen E.R."/>
            <person name="Ferris P.J."/>
            <person name="Michod R.E."/>
            <person name="Olson B.J.S.C."/>
            <person name="Nozaki H."/>
            <person name="Durand P.M."/>
        </authorList>
    </citation>
    <scope>NUCLEOTIDE SEQUENCE [LARGE SCALE GENOMIC DNA]</scope>
    <source>
        <strain evidence="4 5">NIES-571</strain>
    </source>
</reference>
<evidence type="ECO:0000313" key="4">
    <source>
        <dbReference type="EMBL" id="PNH00577.1"/>
    </source>
</evidence>
<feature type="compositionally biased region" description="Low complexity" evidence="2">
    <location>
        <begin position="177"/>
        <end position="198"/>
    </location>
</feature>